<protein>
    <submittedName>
        <fullName evidence="3">TIGR03084 family metal-binding protein</fullName>
    </submittedName>
</protein>
<feature type="domain" description="tRNA wybutosine-synthesis" evidence="1">
    <location>
        <begin position="190"/>
        <end position="239"/>
    </location>
</feature>
<dbReference type="RefSeq" id="WP_345123689.1">
    <property type="nucleotide sequence ID" value="NZ_BAABAT010000004.1"/>
</dbReference>
<dbReference type="SUPFAM" id="SSF109854">
    <property type="entry name" value="DinB/YfiT-like putative metalloenzymes"/>
    <property type="match status" value="1"/>
</dbReference>
<sequence length="268" mass="29312">MVQLDEVLRDLHAESEALDRLVSGLSPEDWSRPTPAPGWSVAHQISHLHWTDEAATLANADPAAFLARLSETFVDPYTFVDRAAAAGVAPPDELLPRWRAGRAALVRALTEVPPGERRPWFGTSMSPLSSATGRVMETWAHGRDIAETFPDDERAREHLRPTDRLRHVAHIGYRTIGHSFESHGRPAPDAPFRVELTTVDGAVWEYGPQDAPNRVTGPALDFCLLVTQRRHPADLALQATGDAAAEWLTLAQAFAGPPGAGREPRAAR</sequence>
<dbReference type="InterPro" id="IPR017518">
    <property type="entry name" value="CHP03084"/>
</dbReference>
<feature type="domain" description="Mycothiol-dependent maleylpyruvate isomerase metal-binding" evidence="2">
    <location>
        <begin position="11"/>
        <end position="146"/>
    </location>
</feature>
<dbReference type="InterPro" id="IPR034660">
    <property type="entry name" value="DinB/YfiT-like"/>
</dbReference>
<dbReference type="InterPro" id="IPR024344">
    <property type="entry name" value="MDMPI_metal-binding"/>
</dbReference>
<evidence type="ECO:0000313" key="4">
    <source>
        <dbReference type="Proteomes" id="UP001500620"/>
    </source>
</evidence>
<organism evidence="3 4">
    <name type="scientific">Dactylosporangium darangshiense</name>
    <dbReference type="NCBI Taxonomy" id="579108"/>
    <lineage>
        <taxon>Bacteria</taxon>
        <taxon>Bacillati</taxon>
        <taxon>Actinomycetota</taxon>
        <taxon>Actinomycetes</taxon>
        <taxon>Micromonosporales</taxon>
        <taxon>Micromonosporaceae</taxon>
        <taxon>Dactylosporangium</taxon>
    </lineage>
</organism>
<dbReference type="Gene3D" id="1.20.120.450">
    <property type="entry name" value="dinb family like domain"/>
    <property type="match status" value="1"/>
</dbReference>
<evidence type="ECO:0000259" key="1">
    <source>
        <dbReference type="Pfam" id="PF08608"/>
    </source>
</evidence>
<dbReference type="EMBL" id="BAABAT010000004">
    <property type="protein sequence ID" value="GAA4246810.1"/>
    <property type="molecule type" value="Genomic_DNA"/>
</dbReference>
<comment type="caution">
    <text evidence="3">The sequence shown here is derived from an EMBL/GenBank/DDBJ whole genome shotgun (WGS) entry which is preliminary data.</text>
</comment>
<evidence type="ECO:0000259" key="2">
    <source>
        <dbReference type="Pfam" id="PF11716"/>
    </source>
</evidence>
<accession>A0ABP8D4P0</accession>
<name>A0ABP8D4P0_9ACTN</name>
<dbReference type="Pfam" id="PF08608">
    <property type="entry name" value="Wyosine_form"/>
    <property type="match status" value="1"/>
</dbReference>
<dbReference type="InterPro" id="IPR017517">
    <property type="entry name" value="Maleyloyr_isom"/>
</dbReference>
<dbReference type="InterPro" id="IPR013917">
    <property type="entry name" value="tRNA_wybutosine-synth"/>
</dbReference>
<dbReference type="Proteomes" id="UP001500620">
    <property type="component" value="Unassembled WGS sequence"/>
</dbReference>
<dbReference type="Pfam" id="PF11716">
    <property type="entry name" value="MDMPI_N"/>
    <property type="match status" value="1"/>
</dbReference>
<dbReference type="NCBIfam" id="TIGR03083">
    <property type="entry name" value="maleylpyruvate isomerase family mycothiol-dependent enzyme"/>
    <property type="match status" value="1"/>
</dbReference>
<gene>
    <name evidence="3" type="ORF">GCM10022255_020070</name>
</gene>
<proteinExistence type="predicted"/>
<dbReference type="NCBIfam" id="TIGR03084">
    <property type="entry name" value="TIGR03084 family metal-binding protein"/>
    <property type="match status" value="1"/>
</dbReference>
<keyword evidence="4" id="KW-1185">Reference proteome</keyword>
<reference evidence="4" key="1">
    <citation type="journal article" date="2019" name="Int. J. Syst. Evol. Microbiol.">
        <title>The Global Catalogue of Microorganisms (GCM) 10K type strain sequencing project: providing services to taxonomists for standard genome sequencing and annotation.</title>
        <authorList>
            <consortium name="The Broad Institute Genomics Platform"/>
            <consortium name="The Broad Institute Genome Sequencing Center for Infectious Disease"/>
            <person name="Wu L."/>
            <person name="Ma J."/>
        </authorList>
    </citation>
    <scope>NUCLEOTIDE SEQUENCE [LARGE SCALE GENOMIC DNA]</scope>
    <source>
        <strain evidence="4">JCM 17441</strain>
    </source>
</reference>
<evidence type="ECO:0000313" key="3">
    <source>
        <dbReference type="EMBL" id="GAA4246810.1"/>
    </source>
</evidence>